<dbReference type="PROSITE" id="PS50076">
    <property type="entry name" value="DNAJ_2"/>
    <property type="match status" value="1"/>
</dbReference>
<dbReference type="SUPFAM" id="SSF47807">
    <property type="entry name" value="5' to 3' exonuclease, C-terminal subdomain"/>
    <property type="match status" value="1"/>
</dbReference>
<dbReference type="InterPro" id="IPR017937">
    <property type="entry name" value="Thioredoxin_CS"/>
</dbReference>
<dbReference type="GO" id="GO:0016671">
    <property type="term" value="F:oxidoreductase activity, acting on a sulfur group of donors, disulfide as acceptor"/>
    <property type="evidence" value="ECO:0007669"/>
    <property type="project" value="TreeGrafter"/>
</dbReference>
<evidence type="ECO:0000256" key="12">
    <source>
        <dbReference type="ARBA" id="ARBA00023006"/>
    </source>
</evidence>
<keyword evidence="15 18" id="KW-0539">Nucleus</keyword>
<dbReference type="HAMAP" id="MF_00614">
    <property type="entry name" value="Fen"/>
    <property type="match status" value="1"/>
</dbReference>
<dbReference type="Gene3D" id="1.10.287.110">
    <property type="entry name" value="DnaJ domain"/>
    <property type="match status" value="1"/>
</dbReference>
<protein>
    <recommendedName>
        <fullName evidence="18">Flap endonuclease 1</fullName>
        <shortName evidence="18">FEN-1</shortName>
        <ecNumber evidence="18">3.1.-.-</ecNumber>
    </recommendedName>
    <alternativeName>
        <fullName evidence="18">Flap structure-specific endonuclease 1</fullName>
    </alternativeName>
</protein>
<keyword evidence="6 18" id="KW-0479">Metal-binding</keyword>
<feature type="domain" description="Thioredoxin" evidence="21">
    <location>
        <begin position="913"/>
        <end position="1045"/>
    </location>
</feature>
<evidence type="ECO:0000256" key="2">
    <source>
        <dbReference type="ARBA" id="ARBA00004173"/>
    </source>
</evidence>
<dbReference type="GO" id="GO:0000287">
    <property type="term" value="F:magnesium ion binding"/>
    <property type="evidence" value="ECO:0007669"/>
    <property type="project" value="UniProtKB-UniRule"/>
</dbReference>
<comment type="function">
    <text evidence="17">Plays an important role in regulating the size of autophagosomes during the formation process.</text>
</comment>
<reference evidence="23" key="2">
    <citation type="submission" date="2016-11" db="UniProtKB">
        <authorList>
            <consortium name="WormBaseParasite"/>
        </authorList>
    </citation>
    <scope>IDENTIFICATION</scope>
</reference>
<dbReference type="PANTHER" id="PTHR44340">
    <property type="entry name" value="DNAJ HOMOLOG SUBFAMILY C MEMBER 10"/>
    <property type="match status" value="1"/>
</dbReference>
<dbReference type="GO" id="GO:0051787">
    <property type="term" value="F:misfolded protein binding"/>
    <property type="evidence" value="ECO:0007669"/>
    <property type="project" value="TreeGrafter"/>
</dbReference>
<keyword evidence="5 18" id="KW-0540">Nuclease</keyword>
<dbReference type="FunFam" id="1.10.287.110:FF:000029">
    <property type="entry name" value="DnaJ homolog subfamily C member 10"/>
    <property type="match status" value="1"/>
</dbReference>
<dbReference type="SMART" id="SM00271">
    <property type="entry name" value="DnaJ"/>
    <property type="match status" value="1"/>
</dbReference>
<evidence type="ECO:0000256" key="6">
    <source>
        <dbReference type="ARBA" id="ARBA00022723"/>
    </source>
</evidence>
<dbReference type="CDD" id="cd06257">
    <property type="entry name" value="DnaJ"/>
    <property type="match status" value="1"/>
</dbReference>
<dbReference type="PRINTS" id="PR00625">
    <property type="entry name" value="JDOMAIN"/>
</dbReference>
<dbReference type="FunFam" id="3.40.50.1010:FF:000003">
    <property type="entry name" value="Flap endonuclease 1"/>
    <property type="match status" value="1"/>
</dbReference>
<evidence type="ECO:0000256" key="5">
    <source>
        <dbReference type="ARBA" id="ARBA00022722"/>
    </source>
</evidence>
<keyword evidence="22" id="KW-1185">Reference proteome</keyword>
<keyword evidence="12" id="KW-0072">Autophagy</keyword>
<dbReference type="GO" id="GO:0005654">
    <property type="term" value="C:nucleoplasm"/>
    <property type="evidence" value="ECO:0007669"/>
    <property type="project" value="UniProtKB-SubCell"/>
</dbReference>
<dbReference type="SUPFAM" id="SSF46565">
    <property type="entry name" value="Chaperone J-domain"/>
    <property type="match status" value="1"/>
</dbReference>
<keyword evidence="19" id="KW-1133">Transmembrane helix</keyword>
<dbReference type="SUPFAM" id="SSF88723">
    <property type="entry name" value="PIN domain-like"/>
    <property type="match status" value="1"/>
</dbReference>
<dbReference type="GO" id="GO:0006914">
    <property type="term" value="P:autophagy"/>
    <property type="evidence" value="ECO:0007669"/>
    <property type="project" value="UniProtKB-KW"/>
</dbReference>
<comment type="cofactor">
    <cofactor evidence="18">
        <name>Mg(2+)</name>
        <dbReference type="ChEBI" id="CHEBI:18420"/>
    </cofactor>
    <text evidence="18">Binds 2 magnesium ions per subunit. They probably participate in the reaction catalyzed by the enzyme. May bind an additional third magnesium ion after substrate binding.</text>
</comment>
<comment type="similarity">
    <text evidence="16 18">Belongs to the XPG/RAD2 endonuclease family. FEN1 subfamily.</text>
</comment>
<comment type="function">
    <text evidence="18">Structure-specific nuclease with 5'-flap endonuclease and 5'-3' exonuclease activities involved in DNA replication and repair. During DNA replication, cleaves the 5'-overhanging flap structure that is generated by displacement synthesis when DNA polymerase encounters the 5'-end of a downstream Okazaki fragment. It enters the flap from the 5'-end and then tracks to cleave the flap base, leaving a nick for ligation. Also involved in the long patch base excision repair (LP-BER) pathway, by cleaving within the apurinic/apyrimidinic (AP) site-terminated flap. Acts as a genome stabilization factor that prevents flaps from equilibrating into structures that lead to duplications and deletions. Also possesses 5'-3' exonuclease activity on nicked or gapped double-stranded DNA, and exhibits RNase H activity. Also involved in replication and repair of rDNA and in repairing mitochondrial DNA.</text>
</comment>
<evidence type="ECO:0000256" key="14">
    <source>
        <dbReference type="ARBA" id="ARBA00023204"/>
    </source>
</evidence>
<dbReference type="Pfam" id="PF00226">
    <property type="entry name" value="DnaJ"/>
    <property type="match status" value="1"/>
</dbReference>
<dbReference type="InterPro" id="IPR052460">
    <property type="entry name" value="ER_disulfide_reductase"/>
</dbReference>
<dbReference type="Gene3D" id="1.10.150.20">
    <property type="entry name" value="5' to 3' exonuclease, C-terminal subdomain"/>
    <property type="match status" value="1"/>
</dbReference>
<dbReference type="WBParaSite" id="EN70_2422">
    <property type="protein sequence ID" value="EN70_2422"/>
    <property type="gene ID" value="EN70_2422"/>
</dbReference>
<dbReference type="SMART" id="SM00279">
    <property type="entry name" value="HhH2"/>
    <property type="match status" value="1"/>
</dbReference>
<accession>A0A1I7VGW4</accession>
<dbReference type="GO" id="GO:0006284">
    <property type="term" value="P:base-excision repair"/>
    <property type="evidence" value="ECO:0007669"/>
    <property type="project" value="UniProtKB-UniRule"/>
</dbReference>
<dbReference type="InterPro" id="IPR006084">
    <property type="entry name" value="XPG/Rad2"/>
</dbReference>
<keyword evidence="10 18" id="KW-0269">Exonuclease</keyword>
<keyword evidence="3 18" id="KW-0597">Phosphoprotein</keyword>
<proteinExistence type="inferred from homology"/>
<evidence type="ECO:0000313" key="23">
    <source>
        <dbReference type="WBParaSite" id="EN70_2422"/>
    </source>
</evidence>
<dbReference type="InterPro" id="IPR008918">
    <property type="entry name" value="HhH2"/>
</dbReference>
<dbReference type="SUPFAM" id="SSF52833">
    <property type="entry name" value="Thioredoxin-like"/>
    <property type="match status" value="5"/>
</dbReference>
<dbReference type="GO" id="GO:0005730">
    <property type="term" value="C:nucleolus"/>
    <property type="evidence" value="ECO:0007669"/>
    <property type="project" value="UniProtKB-SubCell"/>
</dbReference>
<dbReference type="InterPro" id="IPR001623">
    <property type="entry name" value="DnaJ_domain"/>
</dbReference>
<evidence type="ECO:0000256" key="19">
    <source>
        <dbReference type="SAM" id="Phobius"/>
    </source>
</evidence>
<dbReference type="PANTHER" id="PTHR44340:SF1">
    <property type="entry name" value="DNAJ HOMOLOG SUBFAMILY C MEMBER 10"/>
    <property type="match status" value="1"/>
</dbReference>
<feature type="domain" description="Thioredoxin" evidence="21">
    <location>
        <begin position="472"/>
        <end position="591"/>
    </location>
</feature>
<dbReference type="InterPro" id="IPR029060">
    <property type="entry name" value="PIN-like_dom_sf"/>
</dbReference>
<dbReference type="STRING" id="7209.A0A1I7VGW4"/>
<dbReference type="FunFam" id="1.10.150.20:FF:000009">
    <property type="entry name" value="Flap endonuclease 1"/>
    <property type="match status" value="1"/>
</dbReference>
<evidence type="ECO:0000259" key="20">
    <source>
        <dbReference type="PROSITE" id="PS50076"/>
    </source>
</evidence>
<dbReference type="Gene3D" id="3.40.50.1010">
    <property type="entry name" value="5'-nuclease"/>
    <property type="match status" value="1"/>
</dbReference>
<keyword evidence="13 18" id="KW-0496">Mitochondrion</keyword>
<dbReference type="InterPro" id="IPR006085">
    <property type="entry name" value="XPG_DNA_repair_N"/>
</dbReference>
<evidence type="ECO:0000259" key="21">
    <source>
        <dbReference type="PROSITE" id="PS51352"/>
    </source>
</evidence>
<dbReference type="PROSITE" id="PS51352">
    <property type="entry name" value="THIOREDOXIN_2"/>
    <property type="match status" value="3"/>
</dbReference>
<feature type="transmembrane region" description="Helical" evidence="19">
    <location>
        <begin position="343"/>
        <end position="363"/>
    </location>
</feature>
<sequence>MGVKDLSKVIGDHSPGSIRLKEFKGYFGRKVAVDASMCLYQFLIAVRQDGSQLQTESGETTSHLLGMFYRTIRMIDNGIKPVYVFDGKPPQMKTSELEKRIERRAEAEKQRSDAVELGDEASVNKFARRLVKVTKEQNEEAKRLVTLMGIPVLDAPCEAEAQCAALARAGKVFATVSEDMDALTFGSPILLRQMIASEAKKLPVKEMNLNQVLKDFGMNMEQFIDLCILLGCDYVSTIRGIGPKKAFELIKKHECIENVLKIIDQTKYAIPKNWQYKEARRLFLEPDVMDCENVELVWKEPDVEGIVQFLCGEKSFNEDRVRGSLTRMQKGRQAAQQIRIDSFFLWLSFSFWLISVSLQRFFVETEPRMVMHFIFILQFLLFLSISFVSCEDFYHLLGISREADNRAIRRAFKKLALVRHPDKNPNDGNAHKEFMKLYRAYEVLMDEELRKKYDRYGEEGLSDNFKENHQYQSWQFYKDNFGIYDEDKEIVTLSRSDFERTVSEMGEIWFINFYSTFCSHCHQLAPTWRKFAQEMENVLRVGAVNCAEDPMLCHSQGVMSYPSLMIYPHRHFFHGQRQLNQIVAFAMKYVTGVVLQLMDSDIEQFKIKKSEKDTRGWLLDFCEHQSSDCLSELNRKKLAANLRGLVNVAKVNCDESVKLCTLFDRKSGVVYFRPTDGRKPNEAQEINSFDFKEIATTVLTYVPDIPYIDKLLEKIVEAQIRDRSFLVRFGTGEADNNAELKKLSAILTTGEIEVYFADCSKAKDICKNLELTSLPKWILFKKQGSYEIYHGKMEIVHDIALFAIESHSSPLVTLTPETYTSAVNSGDEWLIDYYAPWCPPCLRLLKELRRLHNYVESIKIGTIDCDQYGDICRKANTNAYPNIVWHSGGRSSARAGYVDVNTIVEFIEDARDPIVVDLSPSNFDPLVLNGRKGTVWLVDFYAPWCGPCNQLAPEYKKLARNMHMKKFVHFGMVDCDYHRQLCINLGVQSYPTIRFYSSGSYTVDYPTNWWRDHRSMEVWLRNYLPSRVISIENDFFAKVLDDNEPWLVDFFVTWCSHCIEFAPVFERIAEVLEGRVKLAKVDCGLWPNVCRNVGVTAYPTVRFYGGSRGSHIQIATGVRIESQHADTIVRQVEKELIKIDRLFKIEL</sequence>
<name>A0A1I7VGW4_LOALO</name>
<dbReference type="Pfam" id="PF00085">
    <property type="entry name" value="Thioredoxin"/>
    <property type="match status" value="4"/>
</dbReference>
<evidence type="ECO:0000256" key="7">
    <source>
        <dbReference type="ARBA" id="ARBA00022759"/>
    </source>
</evidence>
<dbReference type="GO" id="GO:0036498">
    <property type="term" value="P:IRE1-mediated unfolded protein response"/>
    <property type="evidence" value="ECO:0007669"/>
    <property type="project" value="TreeGrafter"/>
</dbReference>
<evidence type="ECO:0000256" key="13">
    <source>
        <dbReference type="ARBA" id="ARBA00023128"/>
    </source>
</evidence>
<keyword evidence="7 18" id="KW-0255">Endonuclease</keyword>
<comment type="subcellular location">
    <subcellularLocation>
        <location evidence="1">Endoplasmic reticulum membrane</location>
        <topology evidence="1">Single-pass type IV membrane protein</topology>
    </subcellularLocation>
    <subcellularLocation>
        <location evidence="2 18">Mitochondrion</location>
    </subcellularLocation>
    <subcellularLocation>
        <location evidence="18">Nucleus</location>
        <location evidence="18">Nucleolus</location>
    </subcellularLocation>
    <subcellularLocation>
        <location evidence="18">Nucleus</location>
        <location evidence="18">Nucleoplasm</location>
    </subcellularLocation>
    <text evidence="18">Resides mostly in the nucleoli and relocalizes to the nucleoplasm upon DNA damage.</text>
</comment>
<dbReference type="InterPro" id="IPR036279">
    <property type="entry name" value="5-3_exonuclease_C_sf"/>
</dbReference>
<evidence type="ECO:0000256" key="8">
    <source>
        <dbReference type="ARBA" id="ARBA00022763"/>
    </source>
</evidence>
<dbReference type="Pfam" id="PF00752">
    <property type="entry name" value="XPG_N"/>
    <property type="match status" value="1"/>
</dbReference>
<dbReference type="Proteomes" id="UP000095285">
    <property type="component" value="Unassembled WGS sequence"/>
</dbReference>
<evidence type="ECO:0000256" key="9">
    <source>
        <dbReference type="ARBA" id="ARBA00022801"/>
    </source>
</evidence>
<dbReference type="CDD" id="cd09867">
    <property type="entry name" value="PIN_FEN1"/>
    <property type="match status" value="1"/>
</dbReference>
<dbReference type="InParanoid" id="A0A1I7VGW4"/>
<evidence type="ECO:0000256" key="16">
    <source>
        <dbReference type="ARBA" id="ARBA00034726"/>
    </source>
</evidence>
<dbReference type="GO" id="GO:0015035">
    <property type="term" value="F:protein-disulfide reductase activity"/>
    <property type="evidence" value="ECO:0007669"/>
    <property type="project" value="TreeGrafter"/>
</dbReference>
<keyword evidence="19" id="KW-0812">Transmembrane</keyword>
<dbReference type="InterPro" id="IPR006086">
    <property type="entry name" value="XPG-I_dom"/>
</dbReference>
<dbReference type="SMART" id="SM00484">
    <property type="entry name" value="XPGI"/>
    <property type="match status" value="1"/>
</dbReference>
<dbReference type="FunCoup" id="A0A1I7VGW4">
    <property type="interactions" value="2237"/>
</dbReference>
<dbReference type="InterPro" id="IPR013766">
    <property type="entry name" value="Thioredoxin_domain"/>
</dbReference>
<evidence type="ECO:0000256" key="11">
    <source>
        <dbReference type="ARBA" id="ARBA00022842"/>
    </source>
</evidence>
<evidence type="ECO:0000256" key="17">
    <source>
        <dbReference type="ARBA" id="ARBA00035002"/>
    </source>
</evidence>
<dbReference type="PROSITE" id="PS00194">
    <property type="entry name" value="THIOREDOXIN_1"/>
    <property type="match status" value="1"/>
</dbReference>
<evidence type="ECO:0000313" key="22">
    <source>
        <dbReference type="Proteomes" id="UP000095285"/>
    </source>
</evidence>
<keyword evidence="8 18" id="KW-0227">DNA damage</keyword>
<keyword evidence="9 18" id="KW-0378">Hydrolase</keyword>
<dbReference type="GO" id="GO:0005789">
    <property type="term" value="C:endoplasmic reticulum membrane"/>
    <property type="evidence" value="ECO:0007669"/>
    <property type="project" value="UniProtKB-SubCell"/>
</dbReference>
<dbReference type="GO" id="GO:0017108">
    <property type="term" value="F:5'-flap endonuclease activity"/>
    <property type="evidence" value="ECO:0007669"/>
    <property type="project" value="UniProtKB-UniRule"/>
</dbReference>
<organism evidence="22 23">
    <name type="scientific">Loa loa</name>
    <name type="common">Eye worm</name>
    <name type="synonym">Filaria loa</name>
    <dbReference type="NCBI Taxonomy" id="7209"/>
    <lineage>
        <taxon>Eukaryota</taxon>
        <taxon>Metazoa</taxon>
        <taxon>Ecdysozoa</taxon>
        <taxon>Nematoda</taxon>
        <taxon>Chromadorea</taxon>
        <taxon>Rhabditida</taxon>
        <taxon>Spirurina</taxon>
        <taxon>Spiruromorpha</taxon>
        <taxon>Filarioidea</taxon>
        <taxon>Onchocercidae</taxon>
        <taxon>Loa</taxon>
    </lineage>
</organism>
<dbReference type="SMART" id="SM00485">
    <property type="entry name" value="XPGN"/>
    <property type="match status" value="1"/>
</dbReference>
<dbReference type="eggNOG" id="KOG0713">
    <property type="taxonomic scope" value="Eukaryota"/>
</dbReference>
<keyword evidence="4 18" id="KW-0235">DNA replication</keyword>
<dbReference type="eggNOG" id="KOG0191">
    <property type="taxonomic scope" value="Eukaryota"/>
</dbReference>
<evidence type="ECO:0000256" key="3">
    <source>
        <dbReference type="ARBA" id="ARBA00022553"/>
    </source>
</evidence>
<dbReference type="InterPro" id="IPR036249">
    <property type="entry name" value="Thioredoxin-like_sf"/>
</dbReference>
<feature type="domain" description="J" evidence="20">
    <location>
        <begin position="392"/>
        <end position="457"/>
    </location>
</feature>
<dbReference type="PROSITE" id="PS00636">
    <property type="entry name" value="DNAJ_1"/>
    <property type="match status" value="1"/>
</dbReference>
<dbReference type="EC" id="3.1.-.-" evidence="18"/>
<evidence type="ECO:0000256" key="10">
    <source>
        <dbReference type="ARBA" id="ARBA00022839"/>
    </source>
</evidence>
<evidence type="ECO:0000256" key="1">
    <source>
        <dbReference type="ARBA" id="ARBA00004163"/>
    </source>
</evidence>
<feature type="domain" description="Thioredoxin" evidence="21">
    <location>
        <begin position="803"/>
        <end position="912"/>
    </location>
</feature>
<keyword evidence="19" id="KW-0472">Membrane</keyword>
<feature type="transmembrane region" description="Helical" evidence="19">
    <location>
        <begin position="370"/>
        <end position="388"/>
    </location>
</feature>
<dbReference type="AlphaFoldDB" id="A0A1I7VGW4"/>
<dbReference type="Gene3D" id="3.40.30.10">
    <property type="entry name" value="Glutaredoxin"/>
    <property type="match status" value="6"/>
</dbReference>
<dbReference type="InterPro" id="IPR019974">
    <property type="entry name" value="XPG_CS"/>
</dbReference>
<reference evidence="22" key="1">
    <citation type="submission" date="2012-04" db="EMBL/GenBank/DDBJ databases">
        <title>The Genome Sequence of Loa loa.</title>
        <authorList>
            <consortium name="The Broad Institute Genome Sequencing Platform"/>
            <consortium name="Broad Institute Genome Sequencing Center for Infectious Disease"/>
            <person name="Nutman T.B."/>
            <person name="Fink D.L."/>
            <person name="Russ C."/>
            <person name="Young S."/>
            <person name="Zeng Q."/>
            <person name="Gargeya S."/>
            <person name="Alvarado L."/>
            <person name="Berlin A."/>
            <person name="Chapman S.B."/>
            <person name="Chen Z."/>
            <person name="Freedman E."/>
            <person name="Gellesch M."/>
            <person name="Goldberg J."/>
            <person name="Griggs A."/>
            <person name="Gujja S."/>
            <person name="Heilman E.R."/>
            <person name="Heiman D."/>
            <person name="Howarth C."/>
            <person name="Mehta T."/>
            <person name="Neiman D."/>
            <person name="Pearson M."/>
            <person name="Roberts A."/>
            <person name="Saif S."/>
            <person name="Shea T."/>
            <person name="Shenoy N."/>
            <person name="Sisk P."/>
            <person name="Stolte C."/>
            <person name="Sykes S."/>
            <person name="White J."/>
            <person name="Yandava C."/>
            <person name="Haas B."/>
            <person name="Henn M.R."/>
            <person name="Nusbaum C."/>
            <person name="Birren B."/>
        </authorList>
    </citation>
    <scope>NUCLEOTIDE SEQUENCE [LARGE SCALE GENOMIC DNA]</scope>
</reference>
<evidence type="ECO:0000256" key="15">
    <source>
        <dbReference type="ARBA" id="ARBA00023242"/>
    </source>
</evidence>
<dbReference type="GO" id="GO:0008409">
    <property type="term" value="F:5'-3' exonuclease activity"/>
    <property type="evidence" value="ECO:0007669"/>
    <property type="project" value="UniProtKB-UniRule"/>
</dbReference>
<dbReference type="GO" id="GO:0043137">
    <property type="term" value="P:DNA replication, removal of RNA primer"/>
    <property type="evidence" value="ECO:0007669"/>
    <property type="project" value="UniProtKB-UniRule"/>
</dbReference>
<keyword evidence="11 18" id="KW-0460">Magnesium</keyword>
<dbReference type="Pfam" id="PF00867">
    <property type="entry name" value="XPG_I"/>
    <property type="match status" value="1"/>
</dbReference>
<dbReference type="CDD" id="cd09907">
    <property type="entry name" value="H3TH_FEN1-Euk"/>
    <property type="match status" value="1"/>
</dbReference>
<keyword evidence="14 18" id="KW-0234">DNA repair</keyword>
<dbReference type="PRINTS" id="PR00853">
    <property type="entry name" value="XPGRADSUPER"/>
</dbReference>
<dbReference type="GO" id="GO:0003677">
    <property type="term" value="F:DNA binding"/>
    <property type="evidence" value="ECO:0007669"/>
    <property type="project" value="UniProtKB-UniRule"/>
</dbReference>
<evidence type="ECO:0000256" key="18">
    <source>
        <dbReference type="HAMAP-Rule" id="MF_03140"/>
    </source>
</evidence>
<dbReference type="GO" id="GO:0005739">
    <property type="term" value="C:mitochondrion"/>
    <property type="evidence" value="ECO:0007669"/>
    <property type="project" value="UniProtKB-SubCell"/>
</dbReference>
<dbReference type="PROSITE" id="PS00841">
    <property type="entry name" value="XPG_1"/>
    <property type="match status" value="1"/>
</dbReference>
<evidence type="ECO:0000256" key="4">
    <source>
        <dbReference type="ARBA" id="ARBA00022705"/>
    </source>
</evidence>
<dbReference type="InterPro" id="IPR036869">
    <property type="entry name" value="J_dom_sf"/>
</dbReference>
<dbReference type="InterPro" id="IPR018253">
    <property type="entry name" value="DnaJ_domain_CS"/>
</dbReference>
<dbReference type="GO" id="GO:0005788">
    <property type="term" value="C:endoplasmic reticulum lumen"/>
    <property type="evidence" value="ECO:0007669"/>
    <property type="project" value="TreeGrafter"/>
</dbReference>
<dbReference type="InterPro" id="IPR023426">
    <property type="entry name" value="Flap_endonuc"/>
</dbReference>
<dbReference type="PROSITE" id="PS00842">
    <property type="entry name" value="XPG_2"/>
    <property type="match status" value="1"/>
</dbReference>